<evidence type="ECO:0000256" key="1">
    <source>
        <dbReference type="ARBA" id="ARBA00004686"/>
    </source>
</evidence>
<dbReference type="InterPro" id="IPR036921">
    <property type="entry name" value="PurM-like_N_sf"/>
</dbReference>
<accession>I0ELA1</accession>
<evidence type="ECO:0000256" key="5">
    <source>
        <dbReference type="ARBA" id="ARBA00022598"/>
    </source>
</evidence>
<evidence type="ECO:0000259" key="13">
    <source>
        <dbReference type="Pfam" id="PF00586"/>
    </source>
</evidence>
<dbReference type="HOGENOM" id="CLU_047116_0_0_7"/>
<dbReference type="GO" id="GO:0004637">
    <property type="term" value="F:phosphoribosylamine-glycine ligase activity"/>
    <property type="evidence" value="ECO:0007669"/>
    <property type="project" value="TreeGrafter"/>
</dbReference>
<keyword evidence="5 12" id="KW-0436">Ligase</keyword>
<dbReference type="GO" id="GO:0046084">
    <property type="term" value="P:adenine biosynthetic process"/>
    <property type="evidence" value="ECO:0007669"/>
    <property type="project" value="TreeGrafter"/>
</dbReference>
<keyword evidence="12" id="KW-0963">Cytoplasm</keyword>
<keyword evidence="7 12" id="KW-0067">ATP-binding</keyword>
<evidence type="ECO:0000256" key="7">
    <source>
        <dbReference type="ARBA" id="ARBA00022840"/>
    </source>
</evidence>
<sequence>MITYKQAGVNIDEGNALAELIKPLAKSTFNTQVLGGIGGFAGAFRMPKGYNEPVLLACADGVGTKLRLAIESKRLNTIGIDLVAMCVNDLLCHLAKPLFFLDYYATSKLVKEEALEVIQGITQGCLMAKVALLGGESAEMPGIYTHKDFDLAGFMVGVCEEKDLRRFQNLEEGDVLVGLKSSGLHSNGYALARKVLFEKLCFKYDTMLDNKPLIDILLEPTHIYVAEIESVKPYLKALAHITGGGLLGNVARILPHHLSAVIHRHALIFDEIFAILKEQVGEKEAFRVFNMGVGMVLIVGKKELEEVLKRLGSSAYVIGALEPRDTQDSVVLR</sequence>
<dbReference type="STRING" id="182217.HCW_02185"/>
<dbReference type="InterPro" id="IPR016188">
    <property type="entry name" value="PurM-like_N"/>
</dbReference>
<dbReference type="GO" id="GO:0005524">
    <property type="term" value="F:ATP binding"/>
    <property type="evidence" value="ECO:0007669"/>
    <property type="project" value="UniProtKB-KW"/>
</dbReference>
<dbReference type="EMBL" id="CP003479">
    <property type="protein sequence ID" value="AFI03720.1"/>
    <property type="molecule type" value="Genomic_DNA"/>
</dbReference>
<organism evidence="15 16">
    <name type="scientific">Helicobacter cetorum (strain ATCC BAA-429 / MIT 00-7128)</name>
    <dbReference type="NCBI Taxonomy" id="182217"/>
    <lineage>
        <taxon>Bacteria</taxon>
        <taxon>Pseudomonadati</taxon>
        <taxon>Campylobacterota</taxon>
        <taxon>Epsilonproteobacteria</taxon>
        <taxon>Campylobacterales</taxon>
        <taxon>Helicobacteraceae</taxon>
        <taxon>Helicobacter</taxon>
    </lineage>
</organism>
<evidence type="ECO:0000256" key="3">
    <source>
        <dbReference type="ARBA" id="ARBA00013047"/>
    </source>
</evidence>
<comment type="pathway">
    <text evidence="1 12">Purine metabolism; IMP biosynthesis via de novo pathway; 5-amino-1-(5-phospho-D-ribosyl)imidazole from N(2)-formyl-N(1)-(5-phospho-D-ribosyl)glycinamide: step 2/2.</text>
</comment>
<dbReference type="AlphaFoldDB" id="I0ELA1"/>
<gene>
    <name evidence="12" type="primary">purM</name>
    <name evidence="15" type="ordered locus">HCW_02185</name>
</gene>
<evidence type="ECO:0000313" key="16">
    <source>
        <dbReference type="Proteomes" id="UP000005010"/>
    </source>
</evidence>
<comment type="similarity">
    <text evidence="2 12">Belongs to the AIR synthase family.</text>
</comment>
<dbReference type="eggNOG" id="COG0150">
    <property type="taxonomic scope" value="Bacteria"/>
</dbReference>
<keyword evidence="12" id="KW-0658">Purine biosynthesis</keyword>
<dbReference type="InterPro" id="IPR004733">
    <property type="entry name" value="PurM_cligase"/>
</dbReference>
<dbReference type="PANTHER" id="PTHR10520:SF12">
    <property type="entry name" value="TRIFUNCTIONAL PURINE BIOSYNTHETIC PROTEIN ADENOSINE-3"/>
    <property type="match status" value="1"/>
</dbReference>
<dbReference type="PANTHER" id="PTHR10520">
    <property type="entry name" value="TRIFUNCTIONAL PURINE BIOSYNTHETIC PROTEIN ADENOSINE-3-RELATED"/>
    <property type="match status" value="1"/>
</dbReference>
<dbReference type="SUPFAM" id="SSF56042">
    <property type="entry name" value="PurM C-terminal domain-like"/>
    <property type="match status" value="1"/>
</dbReference>
<dbReference type="NCBIfam" id="TIGR00878">
    <property type="entry name" value="purM"/>
    <property type="match status" value="1"/>
</dbReference>
<evidence type="ECO:0000313" key="15">
    <source>
        <dbReference type="EMBL" id="AFI03720.1"/>
    </source>
</evidence>
<reference evidence="16" key="1">
    <citation type="submission" date="2012-04" db="EMBL/GenBank/DDBJ databases">
        <title>Complete genome sequence of Helicobacter cetorum strain MIT 00-7128.</title>
        <authorList>
            <person name="Kersulyte D."/>
            <person name="Berg D.E."/>
        </authorList>
    </citation>
    <scope>NUCLEOTIDE SEQUENCE [LARGE SCALE GENOMIC DNA]</scope>
    <source>
        <strain evidence="16">MIT 00-7128</strain>
    </source>
</reference>
<dbReference type="CDD" id="cd02196">
    <property type="entry name" value="PurM"/>
    <property type="match status" value="1"/>
</dbReference>
<dbReference type="KEGG" id="hce:HCW_02185"/>
<dbReference type="InterPro" id="IPR010918">
    <property type="entry name" value="PurM-like_C_dom"/>
</dbReference>
<dbReference type="PATRIC" id="fig|182217.3.peg.453"/>
<feature type="domain" description="PurM-like C-terminal" evidence="14">
    <location>
        <begin position="171"/>
        <end position="325"/>
    </location>
</feature>
<dbReference type="GO" id="GO:0005829">
    <property type="term" value="C:cytosol"/>
    <property type="evidence" value="ECO:0007669"/>
    <property type="project" value="TreeGrafter"/>
</dbReference>
<protein>
    <recommendedName>
        <fullName evidence="4 12">Phosphoribosylformylglycinamidine cyclo-ligase</fullName>
        <ecNumber evidence="3 12">6.3.3.1</ecNumber>
    </recommendedName>
    <alternativeName>
        <fullName evidence="9 12">AIR synthase</fullName>
    </alternativeName>
    <alternativeName>
        <fullName evidence="10 12">AIRS</fullName>
    </alternativeName>
    <alternativeName>
        <fullName evidence="8 12">Phosphoribosyl-aminoimidazole synthetase</fullName>
    </alternativeName>
</protein>
<evidence type="ECO:0000256" key="10">
    <source>
        <dbReference type="ARBA" id="ARBA00033093"/>
    </source>
</evidence>
<dbReference type="Proteomes" id="UP000005010">
    <property type="component" value="Chromosome"/>
</dbReference>
<dbReference type="GO" id="GO:0006189">
    <property type="term" value="P:'de novo' IMP biosynthetic process"/>
    <property type="evidence" value="ECO:0007669"/>
    <property type="project" value="UniProtKB-UniRule"/>
</dbReference>
<dbReference type="UniPathway" id="UPA00074">
    <property type="reaction ID" value="UER00129"/>
</dbReference>
<evidence type="ECO:0000259" key="14">
    <source>
        <dbReference type="Pfam" id="PF02769"/>
    </source>
</evidence>
<evidence type="ECO:0000256" key="6">
    <source>
        <dbReference type="ARBA" id="ARBA00022741"/>
    </source>
</evidence>
<dbReference type="FunFam" id="3.30.1330.10:FF:000001">
    <property type="entry name" value="Phosphoribosylformylglycinamidine cyclo-ligase"/>
    <property type="match status" value="1"/>
</dbReference>
<feature type="domain" description="PurM-like N-terminal" evidence="13">
    <location>
        <begin position="54"/>
        <end position="158"/>
    </location>
</feature>
<evidence type="ECO:0000256" key="8">
    <source>
        <dbReference type="ARBA" id="ARBA00031908"/>
    </source>
</evidence>
<name>I0ELA1_HELC0</name>
<dbReference type="GO" id="GO:0004641">
    <property type="term" value="F:phosphoribosylformylglycinamidine cyclo-ligase activity"/>
    <property type="evidence" value="ECO:0007669"/>
    <property type="project" value="UniProtKB-UniRule"/>
</dbReference>
<comment type="catalytic activity">
    <reaction evidence="11 12">
        <text>2-formamido-N(1)-(5-O-phospho-beta-D-ribosyl)acetamidine + ATP = 5-amino-1-(5-phospho-beta-D-ribosyl)imidazole + ADP + phosphate + H(+)</text>
        <dbReference type="Rhea" id="RHEA:23032"/>
        <dbReference type="ChEBI" id="CHEBI:15378"/>
        <dbReference type="ChEBI" id="CHEBI:30616"/>
        <dbReference type="ChEBI" id="CHEBI:43474"/>
        <dbReference type="ChEBI" id="CHEBI:137981"/>
        <dbReference type="ChEBI" id="CHEBI:147287"/>
        <dbReference type="ChEBI" id="CHEBI:456216"/>
        <dbReference type="EC" id="6.3.3.1"/>
    </reaction>
</comment>
<dbReference type="Pfam" id="PF00586">
    <property type="entry name" value="AIRS"/>
    <property type="match status" value="1"/>
</dbReference>
<comment type="subcellular location">
    <subcellularLocation>
        <location evidence="12">Cytoplasm</location>
    </subcellularLocation>
</comment>
<dbReference type="InterPro" id="IPR036676">
    <property type="entry name" value="PurM-like_C_sf"/>
</dbReference>
<dbReference type="Gene3D" id="3.90.650.10">
    <property type="entry name" value="PurM-like C-terminal domain"/>
    <property type="match status" value="1"/>
</dbReference>
<evidence type="ECO:0000256" key="11">
    <source>
        <dbReference type="ARBA" id="ARBA00049057"/>
    </source>
</evidence>
<proteinExistence type="inferred from homology"/>
<dbReference type="SUPFAM" id="SSF55326">
    <property type="entry name" value="PurM N-terminal domain-like"/>
    <property type="match status" value="1"/>
</dbReference>
<dbReference type="Pfam" id="PF02769">
    <property type="entry name" value="AIRS_C"/>
    <property type="match status" value="1"/>
</dbReference>
<evidence type="ECO:0000256" key="12">
    <source>
        <dbReference type="HAMAP-Rule" id="MF_00741"/>
    </source>
</evidence>
<dbReference type="EC" id="6.3.3.1" evidence="3 12"/>
<keyword evidence="6 12" id="KW-0547">Nucleotide-binding</keyword>
<dbReference type="HAMAP" id="MF_00741">
    <property type="entry name" value="AIRS"/>
    <property type="match status" value="1"/>
</dbReference>
<evidence type="ECO:0000256" key="2">
    <source>
        <dbReference type="ARBA" id="ARBA00010280"/>
    </source>
</evidence>
<dbReference type="Gene3D" id="3.30.1330.10">
    <property type="entry name" value="PurM-like, N-terminal domain"/>
    <property type="match status" value="1"/>
</dbReference>
<evidence type="ECO:0000256" key="9">
    <source>
        <dbReference type="ARBA" id="ARBA00032931"/>
    </source>
</evidence>
<evidence type="ECO:0000256" key="4">
    <source>
        <dbReference type="ARBA" id="ARBA00020367"/>
    </source>
</evidence>
<keyword evidence="16" id="KW-1185">Reference proteome</keyword>